<dbReference type="InterPro" id="IPR001734">
    <property type="entry name" value="Na/solute_symporter"/>
</dbReference>
<name>A0A0J7J354_9FLAO</name>
<dbReference type="Pfam" id="PF07332">
    <property type="entry name" value="Phage_holin_3_6"/>
    <property type="match status" value="1"/>
</dbReference>
<dbReference type="EMBL" id="LFNG01000001">
    <property type="protein sequence ID" value="KMQ72642.1"/>
    <property type="molecule type" value="Genomic_DNA"/>
</dbReference>
<dbReference type="PATRIC" id="fig|1304281.5.peg.146"/>
<keyword evidence="1" id="KW-1133">Transmembrane helix</keyword>
<keyword evidence="1" id="KW-0472">Membrane</keyword>
<evidence type="ECO:0000313" key="3">
    <source>
        <dbReference type="Proteomes" id="UP000035900"/>
    </source>
</evidence>
<dbReference type="GO" id="GO:0022857">
    <property type="term" value="F:transmembrane transporter activity"/>
    <property type="evidence" value="ECO:0007669"/>
    <property type="project" value="InterPro"/>
</dbReference>
<dbReference type="InterPro" id="IPR009937">
    <property type="entry name" value="Phage_holin_3_6"/>
</dbReference>
<evidence type="ECO:0008006" key="4">
    <source>
        <dbReference type="Google" id="ProtNLM"/>
    </source>
</evidence>
<reference evidence="2 3" key="1">
    <citation type="journal article" date="2004" name="Int. J. Syst. Evol. Microbiol.">
        <title>Kaistella koreensis gen. nov., sp. nov., a novel member of the Chryseobacterium-Bergeyella-Riemerella branch.</title>
        <authorList>
            <person name="Kim M.K."/>
            <person name="Im W.T."/>
            <person name="Shin Y.K."/>
            <person name="Lim J.H."/>
            <person name="Kim S.H."/>
            <person name="Lee B.C."/>
            <person name="Park M.Y."/>
            <person name="Lee K.Y."/>
            <person name="Lee S.T."/>
        </authorList>
    </citation>
    <scope>NUCLEOTIDE SEQUENCE [LARGE SCALE GENOMIC DNA]</scope>
    <source>
        <strain evidence="2 3">CCUG 49689</strain>
    </source>
</reference>
<dbReference type="AlphaFoldDB" id="A0A0J7J354"/>
<keyword evidence="3" id="KW-1185">Reference proteome</keyword>
<accession>A0A0J7J354</accession>
<protein>
    <recommendedName>
        <fullName evidence="4">Competence protein</fullName>
    </recommendedName>
</protein>
<dbReference type="PROSITE" id="PS50283">
    <property type="entry name" value="NA_SOLUT_SYMP_3"/>
    <property type="match status" value="1"/>
</dbReference>
<dbReference type="Proteomes" id="UP000035900">
    <property type="component" value="Unassembled WGS sequence"/>
</dbReference>
<keyword evidence="1" id="KW-0812">Transmembrane</keyword>
<comment type="caution">
    <text evidence="2">The sequence shown here is derived from an EMBL/GenBank/DDBJ whole genome shotgun (WGS) entry which is preliminary data.</text>
</comment>
<feature type="transmembrane region" description="Helical" evidence="1">
    <location>
        <begin position="63"/>
        <end position="83"/>
    </location>
</feature>
<organism evidence="2 3">
    <name type="scientific">Chryseobacterium koreense CCUG 49689</name>
    <dbReference type="NCBI Taxonomy" id="1304281"/>
    <lineage>
        <taxon>Bacteria</taxon>
        <taxon>Pseudomonadati</taxon>
        <taxon>Bacteroidota</taxon>
        <taxon>Flavobacteriia</taxon>
        <taxon>Flavobacteriales</taxon>
        <taxon>Weeksellaceae</taxon>
        <taxon>Chryseobacterium group</taxon>
        <taxon>Chryseobacterium</taxon>
    </lineage>
</organism>
<feature type="transmembrane region" description="Helical" evidence="1">
    <location>
        <begin position="27"/>
        <end position="57"/>
    </location>
</feature>
<dbReference type="STRING" id="1304281.ACM44_00685"/>
<evidence type="ECO:0000256" key="1">
    <source>
        <dbReference type="SAM" id="Phobius"/>
    </source>
</evidence>
<sequence>MLDLVKDYATKRADLLKMEVTEKSVTLIGALAFLVLAAFTALFFVILLLFGIGFLIGAYLDNYGYGLLIVAAFYLLVLLLLFWRRKSIKEKVANKILESLND</sequence>
<proteinExistence type="predicted"/>
<dbReference type="RefSeq" id="WP_048498167.1">
    <property type="nucleotide sequence ID" value="NZ_LFNG01000001.1"/>
</dbReference>
<evidence type="ECO:0000313" key="2">
    <source>
        <dbReference type="EMBL" id="KMQ72642.1"/>
    </source>
</evidence>
<dbReference type="GO" id="GO:0016020">
    <property type="term" value="C:membrane"/>
    <property type="evidence" value="ECO:0007669"/>
    <property type="project" value="InterPro"/>
</dbReference>
<gene>
    <name evidence="2" type="ORF">ACM44_00685</name>
</gene>